<dbReference type="SUPFAM" id="SSF116726">
    <property type="entry name" value="TrkA C-terminal domain-like"/>
    <property type="match status" value="1"/>
</dbReference>
<dbReference type="SUPFAM" id="SSF46785">
    <property type="entry name" value="Winged helix' DNA-binding domain"/>
    <property type="match status" value="1"/>
</dbReference>
<evidence type="ECO:0000313" key="6">
    <source>
        <dbReference type="EMBL" id="MBW7572982.1"/>
    </source>
</evidence>
<dbReference type="Gene3D" id="3.30.70.1450">
    <property type="entry name" value="Regulator of K+ conductance, C-terminal domain"/>
    <property type="match status" value="1"/>
</dbReference>
<keyword evidence="2" id="KW-0238">DNA-binding</keyword>
<dbReference type="InterPro" id="IPR006037">
    <property type="entry name" value="RCK_C"/>
</dbReference>
<evidence type="ECO:0000259" key="4">
    <source>
        <dbReference type="PROSITE" id="PS50949"/>
    </source>
</evidence>
<dbReference type="InterPro" id="IPR036721">
    <property type="entry name" value="RCK_C_sf"/>
</dbReference>
<dbReference type="SMART" id="SM00345">
    <property type="entry name" value="HTH_GNTR"/>
    <property type="match status" value="1"/>
</dbReference>
<dbReference type="Gene3D" id="1.10.10.10">
    <property type="entry name" value="Winged helix-like DNA-binding domain superfamily/Winged helix DNA-binding domain"/>
    <property type="match status" value="1"/>
</dbReference>
<dbReference type="InterPro" id="IPR000524">
    <property type="entry name" value="Tscrpt_reg_HTH_GntR"/>
</dbReference>
<evidence type="ECO:0000256" key="3">
    <source>
        <dbReference type="ARBA" id="ARBA00023163"/>
    </source>
</evidence>
<accession>A0ABS7DNW8</accession>
<dbReference type="Pfam" id="PF00392">
    <property type="entry name" value="GntR"/>
    <property type="match status" value="1"/>
</dbReference>
<sequence>MEDIMKVAAPVYQKIAADIAAKIVDNRYRVGEKIYARSYLASQYKVSSETARRAICVLSDLEIVDVTKGSGVVIKSYDNAVKFVHQYNDIQSLNDLKKDILSSIERQKKETKFLLKSVSSIIDRTERFQSINPFIPFEVEITGKTPLLNKSLSELNFWHHTAATIIAIKRDNTLMMSPGPYAILQKHDVLYYCGEDNCQDRVKSFLYPDDE</sequence>
<dbReference type="InterPro" id="IPR036390">
    <property type="entry name" value="WH_DNA-bd_sf"/>
</dbReference>
<evidence type="ECO:0000256" key="2">
    <source>
        <dbReference type="ARBA" id="ARBA00023125"/>
    </source>
</evidence>
<protein>
    <submittedName>
        <fullName evidence="6">GntR family transcriptional regulator</fullName>
    </submittedName>
</protein>
<dbReference type="PANTHER" id="PTHR44846:SF1">
    <property type="entry name" value="MANNOSYL-D-GLYCERATE TRANSPORT_METABOLISM SYSTEM REPRESSOR MNGR-RELATED"/>
    <property type="match status" value="1"/>
</dbReference>
<dbReference type="EMBL" id="JAGFNZ010000003">
    <property type="protein sequence ID" value="MBW7572982.1"/>
    <property type="molecule type" value="Genomic_DNA"/>
</dbReference>
<feature type="domain" description="RCK C-terminal" evidence="5">
    <location>
        <begin position="123"/>
        <end position="208"/>
    </location>
</feature>
<dbReference type="Pfam" id="PF02080">
    <property type="entry name" value="TrkA_C"/>
    <property type="match status" value="1"/>
</dbReference>
<dbReference type="PROSITE" id="PS50949">
    <property type="entry name" value="HTH_GNTR"/>
    <property type="match status" value="1"/>
</dbReference>
<dbReference type="PROSITE" id="PS51202">
    <property type="entry name" value="RCK_C"/>
    <property type="match status" value="1"/>
</dbReference>
<comment type="caution">
    <text evidence="6">The sequence shown here is derived from an EMBL/GenBank/DDBJ whole genome shotgun (WGS) entry which is preliminary data.</text>
</comment>
<dbReference type="PANTHER" id="PTHR44846">
    <property type="entry name" value="MANNOSYL-D-GLYCERATE TRANSPORT/METABOLISM SYSTEM REPRESSOR MNGR-RELATED"/>
    <property type="match status" value="1"/>
</dbReference>
<reference evidence="6 7" key="1">
    <citation type="submission" date="2021-03" db="EMBL/GenBank/DDBJ databases">
        <title>Caproiciproducens sp. nov. isolated from feces of cow.</title>
        <authorList>
            <person name="Choi J.-Y."/>
        </authorList>
    </citation>
    <scope>NUCLEOTIDE SEQUENCE [LARGE SCALE GENOMIC DNA]</scope>
    <source>
        <strain evidence="6 7">AGMB10547</strain>
    </source>
</reference>
<evidence type="ECO:0000259" key="5">
    <source>
        <dbReference type="PROSITE" id="PS51202"/>
    </source>
</evidence>
<gene>
    <name evidence="6" type="ORF">J5W02_09165</name>
</gene>
<feature type="domain" description="HTH gntR-type" evidence="4">
    <location>
        <begin position="9"/>
        <end position="77"/>
    </location>
</feature>
<evidence type="ECO:0000313" key="7">
    <source>
        <dbReference type="Proteomes" id="UP000719942"/>
    </source>
</evidence>
<keyword evidence="7" id="KW-1185">Reference proteome</keyword>
<evidence type="ECO:0000256" key="1">
    <source>
        <dbReference type="ARBA" id="ARBA00023015"/>
    </source>
</evidence>
<dbReference type="Proteomes" id="UP000719942">
    <property type="component" value="Unassembled WGS sequence"/>
</dbReference>
<dbReference type="InterPro" id="IPR036388">
    <property type="entry name" value="WH-like_DNA-bd_sf"/>
</dbReference>
<organism evidence="6 7">
    <name type="scientific">Caproiciproducens faecalis</name>
    <dbReference type="NCBI Taxonomy" id="2820301"/>
    <lineage>
        <taxon>Bacteria</taxon>
        <taxon>Bacillati</taxon>
        <taxon>Bacillota</taxon>
        <taxon>Clostridia</taxon>
        <taxon>Eubacteriales</taxon>
        <taxon>Acutalibacteraceae</taxon>
        <taxon>Caproiciproducens</taxon>
    </lineage>
</organism>
<keyword evidence="3" id="KW-0804">Transcription</keyword>
<keyword evidence="1" id="KW-0805">Transcription regulation</keyword>
<dbReference type="RefSeq" id="WP_219965391.1">
    <property type="nucleotide sequence ID" value="NZ_JAGFNZ010000003.1"/>
</dbReference>
<dbReference type="InterPro" id="IPR050679">
    <property type="entry name" value="Bact_HTH_transcr_reg"/>
</dbReference>
<name>A0ABS7DNW8_9FIRM</name>
<proteinExistence type="predicted"/>